<dbReference type="Pfam" id="PF01047">
    <property type="entry name" value="MarR"/>
    <property type="match status" value="1"/>
</dbReference>
<evidence type="ECO:0000313" key="2">
    <source>
        <dbReference type="EMBL" id="GLK87345.1"/>
    </source>
</evidence>
<dbReference type="PRINTS" id="PR00598">
    <property type="entry name" value="HTHMARR"/>
</dbReference>
<dbReference type="InterPro" id="IPR036388">
    <property type="entry name" value="WH-like_DNA-bd_sf"/>
</dbReference>
<evidence type="ECO:0000313" key="3">
    <source>
        <dbReference type="Proteomes" id="UP001143328"/>
    </source>
</evidence>
<dbReference type="EMBL" id="BSFN01000001">
    <property type="protein sequence ID" value="GLK87345.1"/>
    <property type="molecule type" value="Genomic_DNA"/>
</dbReference>
<dbReference type="RefSeq" id="WP_271193601.1">
    <property type="nucleotide sequence ID" value="NZ_BSFN01000001.1"/>
</dbReference>
<dbReference type="PANTHER" id="PTHR33164">
    <property type="entry name" value="TRANSCRIPTIONAL REGULATOR, MARR FAMILY"/>
    <property type="match status" value="1"/>
</dbReference>
<proteinExistence type="predicted"/>
<dbReference type="SUPFAM" id="SSF46785">
    <property type="entry name" value="Winged helix' DNA-binding domain"/>
    <property type="match status" value="1"/>
</dbReference>
<dbReference type="GO" id="GO:0003700">
    <property type="term" value="F:DNA-binding transcription factor activity"/>
    <property type="evidence" value="ECO:0007669"/>
    <property type="project" value="InterPro"/>
</dbReference>
<dbReference type="PANTHER" id="PTHR33164:SF89">
    <property type="entry name" value="MARR FAMILY REGULATORY PROTEIN"/>
    <property type="match status" value="1"/>
</dbReference>
<protein>
    <submittedName>
        <fullName evidence="2">Hydroxycinnamic acid degradation regulator</fullName>
    </submittedName>
</protein>
<name>A0A9W6K0N0_9PSED</name>
<gene>
    <name evidence="2" type="ORF">GCM10017655_04070</name>
</gene>
<comment type="caution">
    <text evidence="2">The sequence shown here is derived from an EMBL/GenBank/DDBJ whole genome shotgun (WGS) entry which is preliminary data.</text>
</comment>
<dbReference type="SMART" id="SM00347">
    <property type="entry name" value="HTH_MARR"/>
    <property type="match status" value="1"/>
</dbReference>
<dbReference type="AlphaFoldDB" id="A0A9W6K0N0"/>
<accession>A0A9W6K0N0</accession>
<dbReference type="Proteomes" id="UP001143328">
    <property type="component" value="Unassembled WGS sequence"/>
</dbReference>
<dbReference type="InterPro" id="IPR036390">
    <property type="entry name" value="WH_DNA-bd_sf"/>
</dbReference>
<sequence length="156" mass="17187">MPRKAKTQAPPADPATLDSALGNLVGYVMRRVQLKISQHLATRLESHAIRPAQFTALSIIEQSPGLMQADLAKALAIEPPQAVLMVNKLEERGLAMRVRSNPDKRSYGLFLSKAGEQMLKTLKEVVVQSDLDATAALSAEEREQLLTLLNRLYREG</sequence>
<dbReference type="InterPro" id="IPR000835">
    <property type="entry name" value="HTH_MarR-typ"/>
</dbReference>
<organism evidence="2 3">
    <name type="scientific">Pseudomonas turukhanskensis</name>
    <dbReference type="NCBI Taxonomy" id="1806536"/>
    <lineage>
        <taxon>Bacteria</taxon>
        <taxon>Pseudomonadati</taxon>
        <taxon>Pseudomonadota</taxon>
        <taxon>Gammaproteobacteria</taxon>
        <taxon>Pseudomonadales</taxon>
        <taxon>Pseudomonadaceae</taxon>
        <taxon>Pseudomonas</taxon>
    </lineage>
</organism>
<evidence type="ECO:0000259" key="1">
    <source>
        <dbReference type="PROSITE" id="PS50995"/>
    </source>
</evidence>
<reference evidence="2" key="1">
    <citation type="journal article" date="2014" name="Int. J. Syst. Evol. Microbiol.">
        <title>Complete genome sequence of Corynebacterium casei LMG S-19264T (=DSM 44701T), isolated from a smear-ripened cheese.</title>
        <authorList>
            <consortium name="US DOE Joint Genome Institute (JGI-PGF)"/>
            <person name="Walter F."/>
            <person name="Albersmeier A."/>
            <person name="Kalinowski J."/>
            <person name="Ruckert C."/>
        </authorList>
    </citation>
    <scope>NUCLEOTIDE SEQUENCE</scope>
    <source>
        <strain evidence="2">VKM B-2935</strain>
    </source>
</reference>
<dbReference type="InterPro" id="IPR039422">
    <property type="entry name" value="MarR/SlyA-like"/>
</dbReference>
<keyword evidence="3" id="KW-1185">Reference proteome</keyword>
<dbReference type="GO" id="GO:0006950">
    <property type="term" value="P:response to stress"/>
    <property type="evidence" value="ECO:0007669"/>
    <property type="project" value="TreeGrafter"/>
</dbReference>
<feature type="domain" description="HTH marR-type" evidence="1">
    <location>
        <begin position="18"/>
        <end position="154"/>
    </location>
</feature>
<dbReference type="Gene3D" id="1.10.10.10">
    <property type="entry name" value="Winged helix-like DNA-binding domain superfamily/Winged helix DNA-binding domain"/>
    <property type="match status" value="1"/>
</dbReference>
<dbReference type="PROSITE" id="PS50995">
    <property type="entry name" value="HTH_MARR_2"/>
    <property type="match status" value="1"/>
</dbReference>
<reference evidence="2" key="2">
    <citation type="submission" date="2023-01" db="EMBL/GenBank/DDBJ databases">
        <authorList>
            <person name="Sun Q."/>
            <person name="Evtushenko L."/>
        </authorList>
    </citation>
    <scope>NUCLEOTIDE SEQUENCE</scope>
    <source>
        <strain evidence="2">VKM B-2935</strain>
    </source>
</reference>